<evidence type="ECO:0000256" key="1">
    <source>
        <dbReference type="SAM" id="MobiDB-lite"/>
    </source>
</evidence>
<comment type="caution">
    <text evidence="2">The sequence shown here is derived from an EMBL/GenBank/DDBJ whole genome shotgun (WGS) entry which is preliminary data.</text>
</comment>
<protein>
    <submittedName>
        <fullName evidence="2">Uncharacterized protein</fullName>
    </submittedName>
</protein>
<keyword evidence="3" id="KW-1185">Reference proteome</keyword>
<gene>
    <name evidence="2" type="ORF">P7K49_012381</name>
</gene>
<dbReference type="EMBL" id="JASSZA010000005">
    <property type="protein sequence ID" value="KAK2112634.1"/>
    <property type="molecule type" value="Genomic_DNA"/>
</dbReference>
<proteinExistence type="predicted"/>
<feature type="compositionally biased region" description="Polar residues" evidence="1">
    <location>
        <begin position="13"/>
        <end position="43"/>
    </location>
</feature>
<organism evidence="2 3">
    <name type="scientific">Saguinus oedipus</name>
    <name type="common">Cotton-top tamarin</name>
    <name type="synonym">Oedipomidas oedipus</name>
    <dbReference type="NCBI Taxonomy" id="9490"/>
    <lineage>
        <taxon>Eukaryota</taxon>
        <taxon>Metazoa</taxon>
        <taxon>Chordata</taxon>
        <taxon>Craniata</taxon>
        <taxon>Vertebrata</taxon>
        <taxon>Euteleostomi</taxon>
        <taxon>Mammalia</taxon>
        <taxon>Eutheria</taxon>
        <taxon>Euarchontoglires</taxon>
        <taxon>Primates</taxon>
        <taxon>Haplorrhini</taxon>
        <taxon>Platyrrhini</taxon>
        <taxon>Cebidae</taxon>
        <taxon>Callitrichinae</taxon>
        <taxon>Saguinus</taxon>
    </lineage>
</organism>
<name>A0ABQ9VTB5_SAGOE</name>
<feature type="compositionally biased region" description="Polar residues" evidence="1">
    <location>
        <begin position="88"/>
        <end position="110"/>
    </location>
</feature>
<feature type="compositionally biased region" description="Basic and acidic residues" evidence="1">
    <location>
        <begin position="77"/>
        <end position="87"/>
    </location>
</feature>
<accession>A0ABQ9VTB5</accession>
<feature type="region of interest" description="Disordered" evidence="1">
    <location>
        <begin position="1"/>
        <end position="162"/>
    </location>
</feature>
<evidence type="ECO:0000313" key="2">
    <source>
        <dbReference type="EMBL" id="KAK2112634.1"/>
    </source>
</evidence>
<dbReference type="Proteomes" id="UP001266305">
    <property type="component" value="Unassembled WGS sequence"/>
</dbReference>
<sequence length="162" mass="17726">MDIWEGELLLSASKRSQQTVPPIRTGSDSQTASDPHTETTQPQPDGEGTAAAQLGSYREGRKEPEMPEIPEPTLLTSDRRLQYRRQNDSLTGNDVTNEQNKTLLTKSASVRSKMPGRRGQKGARECAGLASGAPPPPSATRPERGALWGRQEDRPRARASHQ</sequence>
<evidence type="ECO:0000313" key="3">
    <source>
        <dbReference type="Proteomes" id="UP001266305"/>
    </source>
</evidence>
<reference evidence="2 3" key="1">
    <citation type="submission" date="2023-05" db="EMBL/GenBank/DDBJ databases">
        <title>B98-5 Cell Line De Novo Hybrid Assembly: An Optical Mapping Approach.</title>
        <authorList>
            <person name="Kananen K."/>
            <person name="Auerbach J.A."/>
            <person name="Kautto E."/>
            <person name="Blachly J.S."/>
        </authorList>
    </citation>
    <scope>NUCLEOTIDE SEQUENCE [LARGE SCALE GENOMIC DNA]</scope>
    <source>
        <strain evidence="2">B95-8</strain>
        <tissue evidence="2">Cell line</tissue>
    </source>
</reference>